<sequence length="205" mass="22390">MPGEAGGNAEADSDPDHEAPGPPGSPAYELRRRVRAWTRSVRATCIPNAQELVKDVDCQVSKRMEFRMQDAQGAVIGLDSLLSLVGENQWVWSVLEFDGIGTALPGLGYAEIRDRAHSCPQGYVMSWPQVREFAASVQQCFDLLLVAATDRRALDAQRLAAGDFSECLMVLAAGDSTWWSVEVLTETEVTTGIMERVRARYAAAS</sequence>
<proteinExistence type="predicted"/>
<dbReference type="EMBL" id="BAAATM010000012">
    <property type="protein sequence ID" value="GAA2536712.1"/>
    <property type="molecule type" value="Genomic_DNA"/>
</dbReference>
<accession>A0ABN3NTZ6</accession>
<reference evidence="2 3" key="1">
    <citation type="journal article" date="2019" name="Int. J. Syst. Evol. Microbiol.">
        <title>The Global Catalogue of Microorganisms (GCM) 10K type strain sequencing project: providing services to taxonomists for standard genome sequencing and annotation.</title>
        <authorList>
            <consortium name="The Broad Institute Genomics Platform"/>
            <consortium name="The Broad Institute Genome Sequencing Center for Infectious Disease"/>
            <person name="Wu L."/>
            <person name="Ma J."/>
        </authorList>
    </citation>
    <scope>NUCLEOTIDE SEQUENCE [LARGE SCALE GENOMIC DNA]</scope>
    <source>
        <strain evidence="2 3">JCM 6924</strain>
    </source>
</reference>
<evidence type="ECO:0000313" key="2">
    <source>
        <dbReference type="EMBL" id="GAA2536712.1"/>
    </source>
</evidence>
<keyword evidence="3" id="KW-1185">Reference proteome</keyword>
<comment type="caution">
    <text evidence="2">The sequence shown here is derived from an EMBL/GenBank/DDBJ whole genome shotgun (WGS) entry which is preliminary data.</text>
</comment>
<evidence type="ECO:0000313" key="3">
    <source>
        <dbReference type="Proteomes" id="UP001501095"/>
    </source>
</evidence>
<name>A0ABN3NTZ6_9ACTN</name>
<organism evidence="2 3">
    <name type="scientific">Streptomyces levis</name>
    <dbReference type="NCBI Taxonomy" id="285566"/>
    <lineage>
        <taxon>Bacteria</taxon>
        <taxon>Bacillati</taxon>
        <taxon>Actinomycetota</taxon>
        <taxon>Actinomycetes</taxon>
        <taxon>Kitasatosporales</taxon>
        <taxon>Streptomycetaceae</taxon>
        <taxon>Streptomyces</taxon>
    </lineage>
</organism>
<evidence type="ECO:0000256" key="1">
    <source>
        <dbReference type="SAM" id="MobiDB-lite"/>
    </source>
</evidence>
<dbReference type="Proteomes" id="UP001501095">
    <property type="component" value="Unassembled WGS sequence"/>
</dbReference>
<feature type="region of interest" description="Disordered" evidence="1">
    <location>
        <begin position="1"/>
        <end position="28"/>
    </location>
</feature>
<gene>
    <name evidence="2" type="ORF">GCM10010423_37380</name>
</gene>
<protein>
    <submittedName>
        <fullName evidence="2">Uncharacterized protein</fullName>
    </submittedName>
</protein>